<dbReference type="InterPro" id="IPR007686">
    <property type="entry name" value="YutG/PgpA"/>
</dbReference>
<keyword evidence="1" id="KW-0472">Membrane</keyword>
<feature type="transmembrane region" description="Helical" evidence="1">
    <location>
        <begin position="96"/>
        <end position="119"/>
    </location>
</feature>
<evidence type="ECO:0000313" key="3">
    <source>
        <dbReference type="EMBL" id="MFC6647009.1"/>
    </source>
</evidence>
<reference evidence="4" key="1">
    <citation type="journal article" date="2019" name="Int. J. Syst. Evol. Microbiol.">
        <title>The Global Catalogue of Microorganisms (GCM) 10K type strain sequencing project: providing services to taxonomists for standard genome sequencing and annotation.</title>
        <authorList>
            <consortium name="The Broad Institute Genomics Platform"/>
            <consortium name="The Broad Institute Genome Sequencing Center for Infectious Disease"/>
            <person name="Wu L."/>
            <person name="Ma J."/>
        </authorList>
    </citation>
    <scope>NUCLEOTIDE SEQUENCE [LARGE SCALE GENOMIC DNA]</scope>
    <source>
        <strain evidence="4">CGMCC 1.16026</strain>
    </source>
</reference>
<dbReference type="InterPro" id="IPR026037">
    <property type="entry name" value="PgpA"/>
</dbReference>
<dbReference type="SUPFAM" id="SSF101307">
    <property type="entry name" value="YutG-like"/>
    <property type="match status" value="1"/>
</dbReference>
<protein>
    <submittedName>
        <fullName evidence="3">Phosphatidylglycerophosphatase A</fullName>
    </submittedName>
</protein>
<feature type="transmembrane region" description="Helical" evidence="1">
    <location>
        <begin position="53"/>
        <end position="76"/>
    </location>
</feature>
<evidence type="ECO:0000256" key="1">
    <source>
        <dbReference type="SAM" id="Phobius"/>
    </source>
</evidence>
<sequence length="165" mass="17902">MASIEKRTPWAWTVATFVGVGNLKPGPGTYGSAAAMLLWMLAAHLWHPSFLLFTLATFAAMTTATLIGIPASTITAREAGREDPGFVVIDEVAGQLFALVALTPTWPHALLALALFRLFDIWKPWPIRRFEDLPEGTGIMLDDVVAGAFAFIAAQLLTHFVPALR</sequence>
<dbReference type="InterPro" id="IPR036681">
    <property type="entry name" value="PgpA-like_sf"/>
</dbReference>
<dbReference type="PIRSF" id="PIRSF006162">
    <property type="entry name" value="PgpA"/>
    <property type="match status" value="1"/>
</dbReference>
<dbReference type="RefSeq" id="WP_263371057.1">
    <property type="nucleotide sequence ID" value="NZ_JAGSYD010000002.1"/>
</dbReference>
<dbReference type="Pfam" id="PF04608">
    <property type="entry name" value="PgpA"/>
    <property type="match status" value="1"/>
</dbReference>
<evidence type="ECO:0000259" key="2">
    <source>
        <dbReference type="Pfam" id="PF04608"/>
    </source>
</evidence>
<name>A0ABW1ZC34_9BACT</name>
<keyword evidence="1" id="KW-1133">Transmembrane helix</keyword>
<gene>
    <name evidence="3" type="ORF">ACFQBQ_15775</name>
</gene>
<dbReference type="PANTHER" id="PTHR36305">
    <property type="entry name" value="PHOSPHATIDYLGLYCEROPHOSPHATASE A"/>
    <property type="match status" value="1"/>
</dbReference>
<comment type="caution">
    <text evidence="3">The sequence shown here is derived from an EMBL/GenBank/DDBJ whole genome shotgun (WGS) entry which is preliminary data.</text>
</comment>
<dbReference type="Proteomes" id="UP001596391">
    <property type="component" value="Unassembled WGS sequence"/>
</dbReference>
<proteinExistence type="predicted"/>
<keyword evidence="1" id="KW-0812">Transmembrane</keyword>
<dbReference type="CDD" id="cd06971">
    <property type="entry name" value="PgpA"/>
    <property type="match status" value="1"/>
</dbReference>
<feature type="transmembrane region" description="Helical" evidence="1">
    <location>
        <begin position="140"/>
        <end position="161"/>
    </location>
</feature>
<dbReference type="EMBL" id="JBHSWI010000001">
    <property type="protein sequence ID" value="MFC6647009.1"/>
    <property type="molecule type" value="Genomic_DNA"/>
</dbReference>
<feature type="domain" description="YutG/PgpA" evidence="2">
    <location>
        <begin position="14"/>
        <end position="157"/>
    </location>
</feature>
<organism evidence="3 4">
    <name type="scientific">Granulicella cerasi</name>
    <dbReference type="NCBI Taxonomy" id="741063"/>
    <lineage>
        <taxon>Bacteria</taxon>
        <taxon>Pseudomonadati</taxon>
        <taxon>Acidobacteriota</taxon>
        <taxon>Terriglobia</taxon>
        <taxon>Terriglobales</taxon>
        <taxon>Acidobacteriaceae</taxon>
        <taxon>Granulicella</taxon>
    </lineage>
</organism>
<keyword evidence="4" id="KW-1185">Reference proteome</keyword>
<evidence type="ECO:0000313" key="4">
    <source>
        <dbReference type="Proteomes" id="UP001596391"/>
    </source>
</evidence>
<accession>A0ABW1ZC34</accession>
<dbReference type="PANTHER" id="PTHR36305:SF1">
    <property type="entry name" value="PHOSPHATIDYLGLYCEROPHOSPHATASE A"/>
    <property type="match status" value="1"/>
</dbReference>